<dbReference type="Proteomes" id="UP001141629">
    <property type="component" value="Unassembled WGS sequence"/>
</dbReference>
<organism evidence="7 8">
    <name type="scientific">Mycobacterium yunnanensis</name>
    <dbReference type="NCBI Taxonomy" id="368477"/>
    <lineage>
        <taxon>Bacteria</taxon>
        <taxon>Bacillati</taxon>
        <taxon>Actinomycetota</taxon>
        <taxon>Actinomycetes</taxon>
        <taxon>Mycobacteriales</taxon>
        <taxon>Mycobacteriaceae</taxon>
        <taxon>Mycobacterium</taxon>
    </lineage>
</organism>
<evidence type="ECO:0000256" key="1">
    <source>
        <dbReference type="ARBA" id="ARBA00004651"/>
    </source>
</evidence>
<keyword evidence="3 6" id="KW-0812">Transmembrane</keyword>
<evidence type="ECO:0000256" key="3">
    <source>
        <dbReference type="ARBA" id="ARBA00022692"/>
    </source>
</evidence>
<accession>A0A9X2Z349</accession>
<dbReference type="GO" id="GO:0005886">
    <property type="term" value="C:plasma membrane"/>
    <property type="evidence" value="ECO:0007669"/>
    <property type="project" value="UniProtKB-SubCell"/>
</dbReference>
<feature type="transmembrane region" description="Helical" evidence="6">
    <location>
        <begin position="51"/>
        <end position="73"/>
    </location>
</feature>
<feature type="transmembrane region" description="Helical" evidence="6">
    <location>
        <begin position="278"/>
        <end position="298"/>
    </location>
</feature>
<dbReference type="EMBL" id="JACKVK010000008">
    <property type="protein sequence ID" value="MCV7421965.1"/>
    <property type="molecule type" value="Genomic_DNA"/>
</dbReference>
<evidence type="ECO:0000256" key="6">
    <source>
        <dbReference type="SAM" id="Phobius"/>
    </source>
</evidence>
<feature type="transmembrane region" description="Helical" evidence="6">
    <location>
        <begin position="373"/>
        <end position="395"/>
    </location>
</feature>
<feature type="transmembrane region" description="Helical" evidence="6">
    <location>
        <begin position="143"/>
        <end position="164"/>
    </location>
</feature>
<comment type="subcellular location">
    <subcellularLocation>
        <location evidence="1">Cell membrane</location>
        <topology evidence="1">Multi-pass membrane protein</topology>
    </subcellularLocation>
</comment>
<feature type="transmembrane region" description="Helical" evidence="6">
    <location>
        <begin position="246"/>
        <end position="266"/>
    </location>
</feature>
<reference evidence="7" key="1">
    <citation type="submission" date="2020-07" db="EMBL/GenBank/DDBJ databases">
        <authorList>
            <person name="Pettersson B.M.F."/>
            <person name="Behra P.R.K."/>
            <person name="Ramesh M."/>
            <person name="Das S."/>
            <person name="Dasgupta S."/>
            <person name="Kirsebom L.A."/>
        </authorList>
    </citation>
    <scope>NUCLEOTIDE SEQUENCE</scope>
    <source>
        <strain evidence="7">DSM 44838</strain>
    </source>
</reference>
<gene>
    <name evidence="7" type="ORF">H7K45_15555</name>
</gene>
<evidence type="ECO:0000256" key="2">
    <source>
        <dbReference type="ARBA" id="ARBA00022475"/>
    </source>
</evidence>
<evidence type="ECO:0000256" key="4">
    <source>
        <dbReference type="ARBA" id="ARBA00022989"/>
    </source>
</evidence>
<feature type="transmembrane region" description="Helical" evidence="6">
    <location>
        <begin position="113"/>
        <end position="131"/>
    </location>
</feature>
<dbReference type="PANTHER" id="PTHR30250:SF11">
    <property type="entry name" value="O-ANTIGEN TRANSPORTER-RELATED"/>
    <property type="match status" value="1"/>
</dbReference>
<keyword evidence="8" id="KW-1185">Reference proteome</keyword>
<keyword evidence="2" id="KW-1003">Cell membrane</keyword>
<dbReference type="InterPro" id="IPR050833">
    <property type="entry name" value="Poly_Biosynth_Transport"/>
</dbReference>
<feature type="transmembrane region" description="Helical" evidence="6">
    <location>
        <begin position="318"/>
        <end position="335"/>
    </location>
</feature>
<keyword evidence="5 6" id="KW-0472">Membrane</keyword>
<name>A0A9X2Z349_9MYCO</name>
<feature type="transmembrane region" description="Helical" evidence="6">
    <location>
        <begin position="170"/>
        <end position="194"/>
    </location>
</feature>
<evidence type="ECO:0000313" key="7">
    <source>
        <dbReference type="EMBL" id="MCV7421965.1"/>
    </source>
</evidence>
<proteinExistence type="predicted"/>
<protein>
    <submittedName>
        <fullName evidence="7">Uncharacterized protein</fullName>
    </submittedName>
</protein>
<feature type="transmembrane region" description="Helical" evidence="6">
    <location>
        <begin position="85"/>
        <end position="107"/>
    </location>
</feature>
<dbReference type="RefSeq" id="WP_263996711.1">
    <property type="nucleotide sequence ID" value="NZ_JACKVK010000008.1"/>
</dbReference>
<feature type="transmembrane region" description="Helical" evidence="6">
    <location>
        <begin position="214"/>
        <end position="234"/>
    </location>
</feature>
<comment type="caution">
    <text evidence="7">The sequence shown here is derived from an EMBL/GenBank/DDBJ whole genome shotgun (WGS) entry which is preliminary data.</text>
</comment>
<sequence>MIDGRVPVGTRQLASRALGRVGARAGSSLAFGVTLALVARLVTSSEFGTFMLAYSIGLAAGIFAGVGAPTRVLRAGTDRQPSPGSLYVVHSALVAVSGALLGLAYWVLAPHPAVYAGLLLALGDSFVNYTVSHMTAVDRHRVANLLLLWHRGFVLLVVGLEYLVVGRLSFTLLAMALCVQVVVALCIPMSLVLVRESLAQWRHPFTGGLGYWSYSMSALLGQLQIPVLAAVTSATTVANYSIAAKVIGPISILTASVSVVAVPELAKRIESPARFQRLFHYLLGLAGIYLALLALSAWPIAHLVLLVVGSQYVDATPIIIAMVIGAGLSGCSQAFNSRLLALGRPSLSSTAIMAGAVAALGLLAALGSTGLDTSLWVVPVAAEVVVVGVIAVASWSARPASAPPRHTRVVT</sequence>
<dbReference type="PANTHER" id="PTHR30250">
    <property type="entry name" value="PST FAMILY PREDICTED COLANIC ACID TRANSPORTER"/>
    <property type="match status" value="1"/>
</dbReference>
<reference evidence="7" key="2">
    <citation type="journal article" date="2022" name="BMC Genomics">
        <title>Comparative genome analysis of mycobacteria focusing on tRNA and non-coding RNA.</title>
        <authorList>
            <person name="Behra P.R.K."/>
            <person name="Pettersson B.M.F."/>
            <person name="Ramesh M."/>
            <person name="Das S."/>
            <person name="Dasgupta S."/>
            <person name="Kirsebom L.A."/>
        </authorList>
    </citation>
    <scope>NUCLEOTIDE SEQUENCE</scope>
    <source>
        <strain evidence="7">DSM 44838</strain>
    </source>
</reference>
<dbReference type="AlphaFoldDB" id="A0A9X2Z349"/>
<feature type="transmembrane region" description="Helical" evidence="6">
    <location>
        <begin position="347"/>
        <end position="367"/>
    </location>
</feature>
<keyword evidence="4 6" id="KW-1133">Transmembrane helix</keyword>
<feature type="transmembrane region" description="Helical" evidence="6">
    <location>
        <begin position="21"/>
        <end position="39"/>
    </location>
</feature>
<evidence type="ECO:0000256" key="5">
    <source>
        <dbReference type="ARBA" id="ARBA00023136"/>
    </source>
</evidence>
<evidence type="ECO:0000313" key="8">
    <source>
        <dbReference type="Proteomes" id="UP001141629"/>
    </source>
</evidence>